<protein>
    <submittedName>
        <fullName evidence="3">Uncharacterized protein</fullName>
    </submittedName>
</protein>
<dbReference type="RefSeq" id="XP_011314330.1">
    <property type="nucleotide sequence ID" value="XM_011316028.1"/>
</dbReference>
<name>A0A9R1TRN0_9HYME</name>
<dbReference type="OrthoDB" id="6598508at2759"/>
<evidence type="ECO:0000256" key="1">
    <source>
        <dbReference type="SAM" id="MobiDB-lite"/>
    </source>
</evidence>
<accession>A0A9R1TRN0</accession>
<keyword evidence="2" id="KW-1185">Reference proteome</keyword>
<dbReference type="GeneID" id="105273532"/>
<gene>
    <name evidence="3" type="primary">LOC105273532</name>
</gene>
<organism evidence="2 3">
    <name type="scientific">Fopius arisanus</name>
    <dbReference type="NCBI Taxonomy" id="64838"/>
    <lineage>
        <taxon>Eukaryota</taxon>
        <taxon>Metazoa</taxon>
        <taxon>Ecdysozoa</taxon>
        <taxon>Arthropoda</taxon>
        <taxon>Hexapoda</taxon>
        <taxon>Insecta</taxon>
        <taxon>Pterygota</taxon>
        <taxon>Neoptera</taxon>
        <taxon>Endopterygota</taxon>
        <taxon>Hymenoptera</taxon>
        <taxon>Apocrita</taxon>
        <taxon>Ichneumonoidea</taxon>
        <taxon>Braconidae</taxon>
        <taxon>Opiinae</taxon>
        <taxon>Fopius</taxon>
    </lineage>
</organism>
<dbReference type="Proteomes" id="UP000694866">
    <property type="component" value="Unplaced"/>
</dbReference>
<feature type="region of interest" description="Disordered" evidence="1">
    <location>
        <begin position="402"/>
        <end position="427"/>
    </location>
</feature>
<evidence type="ECO:0000313" key="3">
    <source>
        <dbReference type="RefSeq" id="XP_011314330.1"/>
    </source>
</evidence>
<proteinExistence type="predicted"/>
<dbReference type="AlphaFoldDB" id="A0A9R1TRN0"/>
<evidence type="ECO:0000313" key="2">
    <source>
        <dbReference type="Proteomes" id="UP000694866"/>
    </source>
</evidence>
<sequence>MVGTITSYDVNLFNSTYDNIRLTADKIWEYNHEDTYRKLNRSLWIKISKLSRNQNRRRQLVSDVIPESRLSKYGNYRYDDERECLYVRDVERSVSEEASSSSYDLSKEPWLHPDVKEYFTRLKSKALPSSEALSDDSSSNSGCIDEEYKKHCRLPYTINSVGELQLKLRISSDKVIDLWRKHSTEELISYGNNREQRTEQTYHPKQRGIGSQVLCNVETHTIVISKNRYRERDCKCSAKASVPPVPILSAEVPEFFPKGPRLEAQYESVPLQYFPSIPERIYNRAPLPNVSAIFQNPAIPLLATPIMTPLIRSPQWLPRIAPPLQIQVPMCTLAPQTFTTVQSICPIINRPIQLHEKIIQPNPLNSSPMPVYQRPLEYFPESRRKSQRVDFKNLILLTKSGMKARRNQSNHSNSCNPSLEPGRNNLATDNPLQFADRRIYPNQPKHFITSTSATPDLQNSECLLDVINVCESNSLEVDNDD</sequence>
<dbReference type="KEGG" id="fas:105273532"/>
<reference evidence="3" key="1">
    <citation type="submission" date="2025-08" db="UniProtKB">
        <authorList>
            <consortium name="RefSeq"/>
        </authorList>
    </citation>
    <scope>IDENTIFICATION</scope>
    <source>
        <strain evidence="3">USDA-PBARC FA_bdor</strain>
        <tissue evidence="3">Whole organism</tissue>
    </source>
</reference>